<evidence type="ECO:0000256" key="1">
    <source>
        <dbReference type="SAM" id="Coils"/>
    </source>
</evidence>
<keyword evidence="4" id="KW-0808">Transferase</keyword>
<evidence type="ECO:0000313" key="5">
    <source>
        <dbReference type="Proteomes" id="UP000243217"/>
    </source>
</evidence>
<feature type="region of interest" description="Disordered" evidence="2">
    <location>
        <begin position="190"/>
        <end position="264"/>
    </location>
</feature>
<feature type="compositionally biased region" description="Basic and acidic residues" evidence="2">
    <location>
        <begin position="440"/>
        <end position="449"/>
    </location>
</feature>
<comment type="caution">
    <text evidence="4">The sequence shown here is derived from an EMBL/GenBank/DDBJ whole genome shotgun (WGS) entry which is preliminary data.</text>
</comment>
<keyword evidence="5" id="KW-1185">Reference proteome</keyword>
<evidence type="ECO:0000313" key="4">
    <source>
        <dbReference type="EMBL" id="OQR91011.1"/>
    </source>
</evidence>
<feature type="coiled-coil region" evidence="1">
    <location>
        <begin position="393"/>
        <end position="420"/>
    </location>
</feature>
<sequence length="497" mass="56506">EREKKAKERVRAAMGMSEAGIDITDDGQAFSLKKLGLAKDNLKEIDDGAYASASDSDELLEPEHGEEDDDDDQDMNALMESQMEKLYDEYLSRKGEGAKTKKAVKRSKIAKRALAGEALVEDHAMFDGDQEAYEKMINPDESSDESEAENPLINNLKRPERPSAAVSRWFSGNKLFDDVKDTPAVVVDKDGDVLPAMPMSDKELRHKKRKEAAERRERRLAKKQRLEDEELARLVSDDEDMNAGGDDDDKDSKKAPLTAEQLKRKNEKEALIKAGMGASALAAPLTTTNFEVVKAEPELPIADPRKYDSDNEDYDAEDQARTMALAHMMLRRDTAKELVDNSYNRYAWNDPTELPDWFLDDEERHHRPQIPVPKHLMEQMKEKFMEMATKPVKKVAEARARKQRQQMKKLKVAKKKANDIANLPDMSTREKLKAIDKAMKNAKTKKESKLYVVSRRGRSAANSKGFKKGDKGSVKVVDPRMKKDKRNQEKRAKRRKK</sequence>
<feature type="compositionally biased region" description="Basic and acidic residues" evidence="2">
    <location>
        <begin position="467"/>
        <end position="490"/>
    </location>
</feature>
<dbReference type="Pfam" id="PF07780">
    <property type="entry name" value="Spb1_C"/>
    <property type="match status" value="1"/>
</dbReference>
<protein>
    <submittedName>
        <fullName evidence="4">rRNA methyltransferase</fullName>
    </submittedName>
</protein>
<accession>A0A1V9YZ74</accession>
<dbReference type="GO" id="GO:0032259">
    <property type="term" value="P:methylation"/>
    <property type="evidence" value="ECO:0007669"/>
    <property type="project" value="UniProtKB-KW"/>
</dbReference>
<dbReference type="EMBL" id="JNBS01002463">
    <property type="protein sequence ID" value="OQR91011.1"/>
    <property type="molecule type" value="Genomic_DNA"/>
</dbReference>
<feature type="domain" description="Ribosomal RNA methyltransferase SPB1-like C-terminal" evidence="3">
    <location>
        <begin position="289"/>
        <end position="493"/>
    </location>
</feature>
<gene>
    <name evidence="4" type="ORF">THRCLA_09122</name>
</gene>
<feature type="region of interest" description="Disordered" evidence="2">
    <location>
        <begin position="138"/>
        <end position="164"/>
    </location>
</feature>
<feature type="compositionally biased region" description="Acidic residues" evidence="2">
    <location>
        <begin position="55"/>
        <end position="74"/>
    </location>
</feature>
<dbReference type="GO" id="GO:0008168">
    <property type="term" value="F:methyltransferase activity"/>
    <property type="evidence" value="ECO:0007669"/>
    <property type="project" value="UniProtKB-KW"/>
</dbReference>
<keyword evidence="4" id="KW-0489">Methyltransferase</keyword>
<evidence type="ECO:0000256" key="2">
    <source>
        <dbReference type="SAM" id="MobiDB-lite"/>
    </source>
</evidence>
<dbReference type="GO" id="GO:0005634">
    <property type="term" value="C:nucleus"/>
    <property type="evidence" value="ECO:0007669"/>
    <property type="project" value="InterPro"/>
</dbReference>
<feature type="non-terminal residue" evidence="4">
    <location>
        <position position="1"/>
    </location>
</feature>
<dbReference type="Proteomes" id="UP000243217">
    <property type="component" value="Unassembled WGS sequence"/>
</dbReference>
<name>A0A1V9YZ74_9STRA</name>
<dbReference type="AlphaFoldDB" id="A0A1V9YZ74"/>
<dbReference type="InterPro" id="IPR012920">
    <property type="entry name" value="rRNA_MeTfrase_SPB1-like_C"/>
</dbReference>
<feature type="compositionally biased region" description="Acidic residues" evidence="2">
    <location>
        <begin position="237"/>
        <end position="249"/>
    </location>
</feature>
<feature type="region of interest" description="Disordered" evidence="2">
    <location>
        <begin position="440"/>
        <end position="497"/>
    </location>
</feature>
<dbReference type="GO" id="GO:0006364">
    <property type="term" value="P:rRNA processing"/>
    <property type="evidence" value="ECO:0007669"/>
    <property type="project" value="InterPro"/>
</dbReference>
<feature type="region of interest" description="Disordered" evidence="2">
    <location>
        <begin position="48"/>
        <end position="81"/>
    </location>
</feature>
<dbReference type="STRING" id="74557.A0A1V9YZ74"/>
<evidence type="ECO:0000259" key="3">
    <source>
        <dbReference type="Pfam" id="PF07780"/>
    </source>
</evidence>
<organism evidence="4 5">
    <name type="scientific">Thraustotheca clavata</name>
    <dbReference type="NCBI Taxonomy" id="74557"/>
    <lineage>
        <taxon>Eukaryota</taxon>
        <taxon>Sar</taxon>
        <taxon>Stramenopiles</taxon>
        <taxon>Oomycota</taxon>
        <taxon>Saprolegniomycetes</taxon>
        <taxon>Saprolegniales</taxon>
        <taxon>Achlyaceae</taxon>
        <taxon>Thraustotheca</taxon>
    </lineage>
</organism>
<reference evidence="4 5" key="1">
    <citation type="journal article" date="2014" name="Genome Biol. Evol.">
        <title>The secreted proteins of Achlya hypogyna and Thraustotheca clavata identify the ancestral oomycete secretome and reveal gene acquisitions by horizontal gene transfer.</title>
        <authorList>
            <person name="Misner I."/>
            <person name="Blouin N."/>
            <person name="Leonard G."/>
            <person name="Richards T.A."/>
            <person name="Lane C.E."/>
        </authorList>
    </citation>
    <scope>NUCLEOTIDE SEQUENCE [LARGE SCALE GENOMIC DNA]</scope>
    <source>
        <strain evidence="4 5">ATCC 34112</strain>
    </source>
</reference>
<keyword evidence="1" id="KW-0175">Coiled coil</keyword>
<proteinExistence type="predicted"/>
<dbReference type="OrthoDB" id="289250at2759"/>